<keyword evidence="2 7" id="KW-0812">Transmembrane</keyword>
<dbReference type="EMBL" id="VOPY01000003">
    <property type="protein sequence ID" value="TXC68143.1"/>
    <property type="molecule type" value="Genomic_DNA"/>
</dbReference>
<evidence type="ECO:0000256" key="1">
    <source>
        <dbReference type="ARBA" id="ARBA00004141"/>
    </source>
</evidence>
<keyword evidence="5 7" id="KW-0472">Membrane</keyword>
<comment type="cofactor">
    <cofactor evidence="6">
        <name>Zn(2+)</name>
        <dbReference type="ChEBI" id="CHEBI:29105"/>
    </cofactor>
</comment>
<feature type="transmembrane region" description="Helical" evidence="7">
    <location>
        <begin position="238"/>
        <end position="260"/>
    </location>
</feature>
<dbReference type="OrthoDB" id="326451at2"/>
<feature type="binding site" evidence="6">
    <location>
        <position position="242"/>
    </location>
    <ligand>
        <name>Zn(2+)</name>
        <dbReference type="ChEBI" id="CHEBI:29105"/>
        <note>catalytic</note>
    </ligand>
</feature>
<dbReference type="Proteomes" id="UP000321129">
    <property type="component" value="Unassembled WGS sequence"/>
</dbReference>
<evidence type="ECO:0000256" key="3">
    <source>
        <dbReference type="ARBA" id="ARBA00022801"/>
    </source>
</evidence>
<feature type="transmembrane region" description="Helical" evidence="7">
    <location>
        <begin position="124"/>
        <end position="145"/>
    </location>
</feature>
<reference evidence="8 9" key="1">
    <citation type="submission" date="2019-08" db="EMBL/GenBank/DDBJ databases">
        <title>Sphingorhabdus soil sp. nov., isolated from arctic soil.</title>
        <authorList>
            <person name="Liu Y."/>
        </authorList>
    </citation>
    <scope>NUCLEOTIDE SEQUENCE [LARGE SCALE GENOMIC DNA]</scope>
    <source>
        <strain evidence="8 9">D-2Q-5-6</strain>
    </source>
</reference>
<sequence>MYGITRRSLTIALIFTGLSALATYAALIALGPDWARYLPASCTATHCFCEFPRPGALVVQPAATWSSFAYVLVGWLMIGSAGAFGAAGAREAGSAMPPLAMRALGVTAIIVGVGSALMHATLTLWGQFLDVVGMYLIGSFELVWALARWRRIREGRAIALFASLCVVLIALLIVAPEVRRWLFAVLLLVAICVELVFARPLRPGVRLRLFLYGLLAMTVAFVIWILDQNGTLCAPHSLVQGHAVWHLLGALSLWLLFAYYRSERAVPQGTGPV</sequence>
<keyword evidence="9" id="KW-1185">Reference proteome</keyword>
<feature type="binding site" evidence="6">
    <location>
        <position position="119"/>
    </location>
    <ligand>
        <name>Zn(2+)</name>
        <dbReference type="ChEBI" id="CHEBI:29105"/>
        <note>catalytic</note>
    </ligand>
</feature>
<comment type="subcellular location">
    <subcellularLocation>
        <location evidence="1">Membrane</location>
        <topology evidence="1">Multi-pass membrane protein</topology>
    </subcellularLocation>
</comment>
<evidence type="ECO:0000256" key="4">
    <source>
        <dbReference type="ARBA" id="ARBA00022989"/>
    </source>
</evidence>
<protein>
    <submittedName>
        <fullName evidence="8">Ceramidase</fullName>
    </submittedName>
</protein>
<feature type="binding site" evidence="6">
    <location>
        <position position="246"/>
    </location>
    <ligand>
        <name>Zn(2+)</name>
        <dbReference type="ChEBI" id="CHEBI:29105"/>
        <note>catalytic</note>
    </ligand>
</feature>
<proteinExistence type="predicted"/>
<dbReference type="Pfam" id="PF05875">
    <property type="entry name" value="Ceramidase"/>
    <property type="match status" value="1"/>
</dbReference>
<dbReference type="GO" id="GO:0006672">
    <property type="term" value="P:ceramide metabolic process"/>
    <property type="evidence" value="ECO:0007669"/>
    <property type="project" value="InterPro"/>
</dbReference>
<evidence type="ECO:0000256" key="6">
    <source>
        <dbReference type="PIRSR" id="PIRSR608901-2"/>
    </source>
</evidence>
<dbReference type="InterPro" id="IPR008901">
    <property type="entry name" value="ACER"/>
</dbReference>
<gene>
    <name evidence="8" type="ORF">FSZ31_10610</name>
</gene>
<dbReference type="GO" id="GO:0016020">
    <property type="term" value="C:membrane"/>
    <property type="evidence" value="ECO:0007669"/>
    <property type="project" value="UniProtKB-SubCell"/>
</dbReference>
<evidence type="ECO:0000256" key="2">
    <source>
        <dbReference type="ARBA" id="ARBA00022692"/>
    </source>
</evidence>
<evidence type="ECO:0000313" key="8">
    <source>
        <dbReference type="EMBL" id="TXC68143.1"/>
    </source>
</evidence>
<feature type="transmembrane region" description="Helical" evidence="7">
    <location>
        <begin position="181"/>
        <end position="197"/>
    </location>
</feature>
<accession>A0A5C6U5G1</accession>
<feature type="transmembrane region" description="Helical" evidence="7">
    <location>
        <begin position="67"/>
        <end position="87"/>
    </location>
</feature>
<dbReference type="AlphaFoldDB" id="A0A5C6U5G1"/>
<keyword evidence="4 7" id="KW-1133">Transmembrane helix</keyword>
<dbReference type="RefSeq" id="WP_147123363.1">
    <property type="nucleotide sequence ID" value="NZ_VOPY01000003.1"/>
</dbReference>
<feature type="transmembrane region" description="Helical" evidence="7">
    <location>
        <begin position="157"/>
        <end position="175"/>
    </location>
</feature>
<comment type="caution">
    <text evidence="8">The sequence shown here is derived from an EMBL/GenBank/DDBJ whole genome shotgun (WGS) entry which is preliminary data.</text>
</comment>
<evidence type="ECO:0000256" key="7">
    <source>
        <dbReference type="SAM" id="Phobius"/>
    </source>
</evidence>
<feature type="transmembrane region" description="Helical" evidence="7">
    <location>
        <begin position="99"/>
        <end position="118"/>
    </location>
</feature>
<keyword evidence="6" id="KW-0479">Metal-binding</keyword>
<keyword evidence="3" id="KW-0378">Hydrolase</keyword>
<name>A0A5C6U5G1_9SPHN</name>
<dbReference type="GO" id="GO:0016811">
    <property type="term" value="F:hydrolase activity, acting on carbon-nitrogen (but not peptide) bonds, in linear amides"/>
    <property type="evidence" value="ECO:0007669"/>
    <property type="project" value="InterPro"/>
</dbReference>
<keyword evidence="6" id="KW-0862">Zinc</keyword>
<organism evidence="8 9">
    <name type="scientific">Flavisphingopyxis soli</name>
    <dbReference type="NCBI Taxonomy" id="2601267"/>
    <lineage>
        <taxon>Bacteria</taxon>
        <taxon>Pseudomonadati</taxon>
        <taxon>Pseudomonadota</taxon>
        <taxon>Alphaproteobacteria</taxon>
        <taxon>Sphingomonadales</taxon>
        <taxon>Sphingopyxidaceae</taxon>
        <taxon>Flavisphingopyxis</taxon>
    </lineage>
</organism>
<feature type="transmembrane region" description="Helical" evidence="7">
    <location>
        <begin position="209"/>
        <end position="226"/>
    </location>
</feature>
<dbReference type="GO" id="GO:0046872">
    <property type="term" value="F:metal ion binding"/>
    <property type="evidence" value="ECO:0007669"/>
    <property type="project" value="UniProtKB-KW"/>
</dbReference>
<evidence type="ECO:0000313" key="9">
    <source>
        <dbReference type="Proteomes" id="UP000321129"/>
    </source>
</evidence>
<evidence type="ECO:0000256" key="5">
    <source>
        <dbReference type="ARBA" id="ARBA00023136"/>
    </source>
</evidence>